<dbReference type="EMBL" id="NTMR01000017">
    <property type="protein sequence ID" value="PBK03664.1"/>
    <property type="molecule type" value="Genomic_DNA"/>
</dbReference>
<evidence type="ECO:0000313" key="2">
    <source>
        <dbReference type="Proteomes" id="UP000242313"/>
    </source>
</evidence>
<comment type="caution">
    <text evidence="1">The sequence shown here is derived from an EMBL/GenBank/DDBJ whole genome shotgun (WGS) entry which is preliminary data.</text>
</comment>
<evidence type="ECO:0000313" key="1">
    <source>
        <dbReference type="EMBL" id="PBK03664.1"/>
    </source>
</evidence>
<name>A0A2A3MGI1_9PSED</name>
<gene>
    <name evidence="1" type="ORF">CNQ84_13900</name>
</gene>
<protein>
    <recommendedName>
        <fullName evidence="3">Bacteriophage abortive infection AbiH</fullName>
    </recommendedName>
</protein>
<dbReference type="AlphaFoldDB" id="A0A2A3MGI1"/>
<evidence type="ECO:0008006" key="3">
    <source>
        <dbReference type="Google" id="ProtNLM"/>
    </source>
</evidence>
<dbReference type="Pfam" id="PF14253">
    <property type="entry name" value="AbiH"/>
    <property type="match status" value="1"/>
</dbReference>
<reference evidence="1 2" key="1">
    <citation type="submission" date="2017-09" db="EMBL/GenBank/DDBJ databases">
        <title>Pseudomonas abyssi sp. nov. isolated from Abyssopelagic Water.</title>
        <authorList>
            <person name="Wei Y."/>
        </authorList>
    </citation>
    <scope>NUCLEOTIDE SEQUENCE [LARGE SCALE GENOMIC DNA]</scope>
    <source>
        <strain evidence="1 2">MT5</strain>
    </source>
</reference>
<dbReference type="Proteomes" id="UP000242313">
    <property type="component" value="Unassembled WGS sequence"/>
</dbReference>
<sequence>MVPTTLYIIGNGFDLWHGIPSGLGDFKEYVQDTDSDVYREVEEYLSAGENWNGLELALTELDADMLIDNLGHFMAAYRDEAWSDSGHHDFQNEVKNVVDRLSKELQTHFADWVRALPVPTRDTTPQRLSRLDRQALFLSFNYTSTLNAVYDVARQQVLFIHGCATQPDDTLILGHAWSPSSRSSLNDRPGIEETDARLIEANGIIDDYFSSTFKHSADLIAQNASFFNSLATIEQVVVLGHSLSDVDAVYFQALLAQPRVTQAHWVIAVRDMDEWPSKLLLLAALGLPPGGAVPVLWQEL</sequence>
<organism evidence="1 2">
    <name type="scientific">Pseudomonas abyssi</name>
    <dbReference type="NCBI Taxonomy" id="170540"/>
    <lineage>
        <taxon>Bacteria</taxon>
        <taxon>Pseudomonadati</taxon>
        <taxon>Pseudomonadota</taxon>
        <taxon>Gammaproteobacteria</taxon>
        <taxon>Pseudomonadales</taxon>
        <taxon>Pseudomonadaceae</taxon>
        <taxon>Pseudomonas</taxon>
    </lineage>
</organism>
<dbReference type="RefSeq" id="WP_096005443.1">
    <property type="nucleotide sequence ID" value="NZ_NTMR01000017.1"/>
</dbReference>
<dbReference type="InterPro" id="IPR025935">
    <property type="entry name" value="AbiH"/>
</dbReference>
<keyword evidence="2" id="KW-1185">Reference proteome</keyword>
<accession>A0A2A3MGI1</accession>
<proteinExistence type="predicted"/>